<feature type="non-terminal residue" evidence="3">
    <location>
        <position position="195"/>
    </location>
</feature>
<dbReference type="Pfam" id="PF14341">
    <property type="entry name" value="PilX_N"/>
    <property type="match status" value="1"/>
</dbReference>
<evidence type="ECO:0000256" key="1">
    <source>
        <dbReference type="SAM" id="MobiDB-lite"/>
    </source>
</evidence>
<feature type="region of interest" description="Disordered" evidence="1">
    <location>
        <begin position="153"/>
        <end position="195"/>
    </location>
</feature>
<comment type="caution">
    <text evidence="3">The sequence shown here is derived from an EMBL/GenBank/DDBJ whole genome shotgun (WGS) entry which is preliminary data.</text>
</comment>
<sequence>MKIKEQFGTILSNERGMVLVVSVLMLAVLAALGTTAVMQTSTDLKISSNYKTGVQAFYDADAGVQYAIAKIEAGLISSPPTFTIPSAGSPATLTYTTPTGFSFTISTISRTGSNTYTFTSTGNGPNNAQAAIEVSFKRDSTINYAAFGDESVDNQGSSSVKSYEHTPGMTLPPTSFTGDGDVGSNGDVTIKSRRY</sequence>
<accession>X1U0M6</accession>
<protein>
    <recommendedName>
        <fullName evidence="2">Type 4 fimbrial biogenesis protein PilX N-terminal domain-containing protein</fullName>
    </recommendedName>
</protein>
<reference evidence="3" key="1">
    <citation type="journal article" date="2014" name="Front. Microbiol.">
        <title>High frequency of phylogenetically diverse reductive dehalogenase-homologous genes in deep subseafloor sedimentary metagenomes.</title>
        <authorList>
            <person name="Kawai M."/>
            <person name="Futagami T."/>
            <person name="Toyoda A."/>
            <person name="Takaki Y."/>
            <person name="Nishi S."/>
            <person name="Hori S."/>
            <person name="Arai W."/>
            <person name="Tsubouchi T."/>
            <person name="Morono Y."/>
            <person name="Uchiyama I."/>
            <person name="Ito T."/>
            <person name="Fujiyama A."/>
            <person name="Inagaki F."/>
            <person name="Takami H."/>
        </authorList>
    </citation>
    <scope>NUCLEOTIDE SEQUENCE</scope>
    <source>
        <strain evidence="3">Expedition CK06-06</strain>
    </source>
</reference>
<proteinExistence type="predicted"/>
<dbReference type="EMBL" id="BARW01023240">
    <property type="protein sequence ID" value="GAI93405.1"/>
    <property type="molecule type" value="Genomic_DNA"/>
</dbReference>
<name>X1U0M6_9ZZZZ</name>
<evidence type="ECO:0000313" key="3">
    <source>
        <dbReference type="EMBL" id="GAI93405.1"/>
    </source>
</evidence>
<evidence type="ECO:0000259" key="2">
    <source>
        <dbReference type="Pfam" id="PF14341"/>
    </source>
</evidence>
<feature type="domain" description="Type 4 fimbrial biogenesis protein PilX N-terminal" evidence="2">
    <location>
        <begin position="15"/>
        <end position="64"/>
    </location>
</feature>
<organism evidence="3">
    <name type="scientific">marine sediment metagenome</name>
    <dbReference type="NCBI Taxonomy" id="412755"/>
    <lineage>
        <taxon>unclassified sequences</taxon>
        <taxon>metagenomes</taxon>
        <taxon>ecological metagenomes</taxon>
    </lineage>
</organism>
<dbReference type="AlphaFoldDB" id="X1U0M6"/>
<dbReference type="InterPro" id="IPR025746">
    <property type="entry name" value="PilX_N_dom"/>
</dbReference>
<gene>
    <name evidence="3" type="ORF">S12H4_38584</name>
</gene>